<accession>A0ABU8TLR0</accession>
<evidence type="ECO:0000313" key="2">
    <source>
        <dbReference type="EMBL" id="MEJ8475104.1"/>
    </source>
</evidence>
<reference evidence="2 3" key="1">
    <citation type="submission" date="2024-02" db="EMBL/GenBank/DDBJ databases">
        <title>Roseibium algae sp. nov., isolated from marine alga (Grateloupia sp.), showing potential in myo-inositol conversion.</title>
        <authorList>
            <person name="Wang Y."/>
        </authorList>
    </citation>
    <scope>NUCLEOTIDE SEQUENCE [LARGE SCALE GENOMIC DNA]</scope>
    <source>
        <strain evidence="2 3">H3510</strain>
    </source>
</reference>
<evidence type="ECO:0000313" key="3">
    <source>
        <dbReference type="Proteomes" id="UP001385499"/>
    </source>
</evidence>
<evidence type="ECO:0000256" key="1">
    <source>
        <dbReference type="SAM" id="Phobius"/>
    </source>
</evidence>
<dbReference type="EMBL" id="JBAKIA010000009">
    <property type="protein sequence ID" value="MEJ8475104.1"/>
    <property type="molecule type" value="Genomic_DNA"/>
</dbReference>
<feature type="transmembrane region" description="Helical" evidence="1">
    <location>
        <begin position="277"/>
        <end position="298"/>
    </location>
</feature>
<feature type="transmembrane region" description="Helical" evidence="1">
    <location>
        <begin position="119"/>
        <end position="142"/>
    </location>
</feature>
<feature type="transmembrane region" description="Helical" evidence="1">
    <location>
        <begin position="251"/>
        <end position="271"/>
    </location>
</feature>
<evidence type="ECO:0008006" key="4">
    <source>
        <dbReference type="Google" id="ProtNLM"/>
    </source>
</evidence>
<keyword evidence="1" id="KW-0472">Membrane</keyword>
<feature type="transmembrane region" description="Helical" evidence="1">
    <location>
        <begin position="303"/>
        <end position="324"/>
    </location>
</feature>
<protein>
    <recommendedName>
        <fullName evidence="4">DUF2157 domain-containing protein</fullName>
    </recommendedName>
</protein>
<comment type="caution">
    <text evidence="2">The sequence shown here is derived from an EMBL/GenBank/DDBJ whole genome shotgun (WGS) entry which is preliminary data.</text>
</comment>
<feature type="transmembrane region" description="Helical" evidence="1">
    <location>
        <begin position="93"/>
        <end position="112"/>
    </location>
</feature>
<name>A0ABU8TLR0_9HYPH</name>
<sequence>MNLFNEEASSPVSLSPKRLDAAVARGILSRQQADHLADFWQRQDSIADASAPVSRVDAEEVRFVRGFHDVFIAIGIVIFLFGLVYGLQGFGDAGFVAGVAAVSVWGLSEVFARRMRLALPSFLLSIAFTPLFFMACIGLLTTDDSGITADWIFDGRTLGDDKAHFLILPTLVGIAGVVLHYLRFKVPVGIAGITAGVIFLAAVLLESAVPDLVSENFVWFTLLAGLAGFALAMMFDSRDLSRVTVNSDKAFWLHLMAAPLIVHSVLMLATANADAKSAFYAVVVLVLFLALAFVAIVVDRRALLVSGLGYFGFAIASLMTQASVSEETTLALTLVLLGCFILLLGSAWRFVRRFVVAPVSSTAIMNFVPAID</sequence>
<keyword evidence="1" id="KW-0812">Transmembrane</keyword>
<feature type="transmembrane region" description="Helical" evidence="1">
    <location>
        <begin position="330"/>
        <end position="351"/>
    </location>
</feature>
<gene>
    <name evidence="2" type="ORF">V6575_13495</name>
</gene>
<dbReference type="Proteomes" id="UP001385499">
    <property type="component" value="Unassembled WGS sequence"/>
</dbReference>
<feature type="transmembrane region" description="Helical" evidence="1">
    <location>
        <begin position="70"/>
        <end position="87"/>
    </location>
</feature>
<organism evidence="2 3">
    <name type="scientific">Roseibium algae</name>
    <dbReference type="NCBI Taxonomy" id="3123038"/>
    <lineage>
        <taxon>Bacteria</taxon>
        <taxon>Pseudomonadati</taxon>
        <taxon>Pseudomonadota</taxon>
        <taxon>Alphaproteobacteria</taxon>
        <taxon>Hyphomicrobiales</taxon>
        <taxon>Stappiaceae</taxon>
        <taxon>Roseibium</taxon>
    </lineage>
</organism>
<proteinExistence type="predicted"/>
<feature type="transmembrane region" description="Helical" evidence="1">
    <location>
        <begin position="217"/>
        <end position="235"/>
    </location>
</feature>
<feature type="transmembrane region" description="Helical" evidence="1">
    <location>
        <begin position="162"/>
        <end position="181"/>
    </location>
</feature>
<dbReference type="RefSeq" id="WP_340274997.1">
    <property type="nucleotide sequence ID" value="NZ_JBAKIA010000009.1"/>
</dbReference>
<keyword evidence="3" id="KW-1185">Reference proteome</keyword>
<keyword evidence="1" id="KW-1133">Transmembrane helix</keyword>
<feature type="transmembrane region" description="Helical" evidence="1">
    <location>
        <begin position="188"/>
        <end position="205"/>
    </location>
</feature>